<keyword evidence="2" id="KW-1185">Reference proteome</keyword>
<name>A0A8S1P9V4_PARPR</name>
<organism evidence="1 2">
    <name type="scientific">Paramecium primaurelia</name>
    <dbReference type="NCBI Taxonomy" id="5886"/>
    <lineage>
        <taxon>Eukaryota</taxon>
        <taxon>Sar</taxon>
        <taxon>Alveolata</taxon>
        <taxon>Ciliophora</taxon>
        <taxon>Intramacronucleata</taxon>
        <taxon>Oligohymenophorea</taxon>
        <taxon>Peniculida</taxon>
        <taxon>Parameciidae</taxon>
        <taxon>Paramecium</taxon>
    </lineage>
</organism>
<accession>A0A8S1P9V4</accession>
<sequence length="81" mass="9410">MTSLLIHKMNSGKQGDDAWYFDCPAFDDKISENTSIGYRINFQIIYERQTVIGLLVNEGHIRDAQVIKDTFKPLYELIKEL</sequence>
<evidence type="ECO:0000313" key="1">
    <source>
        <dbReference type="EMBL" id="CAD8099829.1"/>
    </source>
</evidence>
<dbReference type="AlphaFoldDB" id="A0A8S1P9V4"/>
<dbReference type="Proteomes" id="UP000688137">
    <property type="component" value="Unassembled WGS sequence"/>
</dbReference>
<evidence type="ECO:0000313" key="2">
    <source>
        <dbReference type="Proteomes" id="UP000688137"/>
    </source>
</evidence>
<proteinExistence type="predicted"/>
<dbReference type="EMBL" id="CAJJDM010000113">
    <property type="protein sequence ID" value="CAD8099829.1"/>
    <property type="molecule type" value="Genomic_DNA"/>
</dbReference>
<comment type="caution">
    <text evidence="1">The sequence shown here is derived from an EMBL/GenBank/DDBJ whole genome shotgun (WGS) entry which is preliminary data.</text>
</comment>
<gene>
    <name evidence="1" type="ORF">PPRIM_AZ9-3.1.T1100162</name>
</gene>
<reference evidence="1" key="1">
    <citation type="submission" date="2021-01" db="EMBL/GenBank/DDBJ databases">
        <authorList>
            <consortium name="Genoscope - CEA"/>
            <person name="William W."/>
        </authorList>
    </citation>
    <scope>NUCLEOTIDE SEQUENCE</scope>
</reference>
<protein>
    <submittedName>
        <fullName evidence="1">Uncharacterized protein</fullName>
    </submittedName>
</protein>